<evidence type="ECO:0000313" key="2">
    <source>
        <dbReference type="Proteomes" id="UP000278085"/>
    </source>
</evidence>
<dbReference type="OrthoDB" id="8776629at2"/>
<organism evidence="1 2">
    <name type="scientific">Massilia atriviolacea</name>
    <dbReference type="NCBI Taxonomy" id="2495579"/>
    <lineage>
        <taxon>Bacteria</taxon>
        <taxon>Pseudomonadati</taxon>
        <taxon>Pseudomonadota</taxon>
        <taxon>Betaproteobacteria</taxon>
        <taxon>Burkholderiales</taxon>
        <taxon>Oxalobacteraceae</taxon>
        <taxon>Telluria group</taxon>
        <taxon>Massilia</taxon>
    </lineage>
</organism>
<gene>
    <name evidence="1" type="ORF">EJB06_06690</name>
</gene>
<dbReference type="EMBL" id="RXLQ01000003">
    <property type="protein sequence ID" value="RSZ59867.1"/>
    <property type="molecule type" value="Genomic_DNA"/>
</dbReference>
<accession>A0A430HQS3</accession>
<protein>
    <submittedName>
        <fullName evidence="1">Calcium-binding protein</fullName>
    </submittedName>
</protein>
<dbReference type="InterPro" id="IPR011049">
    <property type="entry name" value="Serralysin-like_metalloprot_C"/>
</dbReference>
<sequence length="297" mass="30202">MTTDTATSLSAPLSAAGQDALLYWLDEEAIAALAAAIAGWAPALPWRDMEAMILSGDDGQTAYWFASQYDAPDDGAREAVLTGSDDADILHGREGADLLFGLDGDDVLQDVRGNNLFDGGAGDDLIEGAGQSLYIGGAGNDTITAWGADVTLAFNAGDGDDTVILCARGPVTVSLGLGIEAANVTLMRDGANLFLRTGAAEGMALAGWYDNPGPDALWLQLIGEGGTRSCDLMALVAGLGEQQAVPLGQDGWYDAAPAGGELAAMYATKPGGIEITGAAAAMWTDAYGAIAGPGLLL</sequence>
<dbReference type="RefSeq" id="WP_126073229.1">
    <property type="nucleotide sequence ID" value="NZ_CP051166.1"/>
</dbReference>
<dbReference type="Gene3D" id="2.150.10.10">
    <property type="entry name" value="Serralysin-like metalloprotease, C-terminal"/>
    <property type="match status" value="1"/>
</dbReference>
<reference evidence="1 2" key="1">
    <citation type="submission" date="2018-12" db="EMBL/GenBank/DDBJ databases">
        <authorList>
            <person name="Yang E."/>
        </authorList>
    </citation>
    <scope>NUCLEOTIDE SEQUENCE [LARGE SCALE GENOMIC DNA]</scope>
    <source>
        <strain evidence="1 2">SOD</strain>
    </source>
</reference>
<dbReference type="GO" id="GO:0005509">
    <property type="term" value="F:calcium ion binding"/>
    <property type="evidence" value="ECO:0007669"/>
    <property type="project" value="InterPro"/>
</dbReference>
<comment type="caution">
    <text evidence="1">The sequence shown here is derived from an EMBL/GenBank/DDBJ whole genome shotgun (WGS) entry which is preliminary data.</text>
</comment>
<keyword evidence="2" id="KW-1185">Reference proteome</keyword>
<dbReference type="InterPro" id="IPR001343">
    <property type="entry name" value="Hemolysn_Ca-bd"/>
</dbReference>
<dbReference type="PRINTS" id="PR00313">
    <property type="entry name" value="CABNDNGRPT"/>
</dbReference>
<dbReference type="Proteomes" id="UP000278085">
    <property type="component" value="Unassembled WGS sequence"/>
</dbReference>
<name>A0A430HQS3_9BURK</name>
<dbReference type="SUPFAM" id="SSF51120">
    <property type="entry name" value="beta-Roll"/>
    <property type="match status" value="1"/>
</dbReference>
<dbReference type="AlphaFoldDB" id="A0A430HQS3"/>
<evidence type="ECO:0000313" key="1">
    <source>
        <dbReference type="EMBL" id="RSZ59867.1"/>
    </source>
</evidence>
<dbReference type="Pfam" id="PF00353">
    <property type="entry name" value="HemolysinCabind"/>
    <property type="match status" value="2"/>
</dbReference>
<proteinExistence type="predicted"/>